<dbReference type="InterPro" id="IPR029063">
    <property type="entry name" value="SAM-dependent_MTases_sf"/>
</dbReference>
<protein>
    <submittedName>
        <fullName evidence="1">tRNA (Adenine(22)-N(1))-methyltransferase TrmK</fullName>
    </submittedName>
</protein>
<reference evidence="1 2" key="1">
    <citation type="submission" date="2017-10" db="EMBL/GenBank/DDBJ databases">
        <title>Bacillus sp. nov., a halophilic bacterium isolated from a Yangshapao Lake.</title>
        <authorList>
            <person name="Wang H."/>
        </authorList>
    </citation>
    <scope>NUCLEOTIDE SEQUENCE [LARGE SCALE GENOMIC DNA]</scope>
    <source>
        <strain evidence="1 2">YSP-3</strain>
    </source>
</reference>
<keyword evidence="1" id="KW-0489">Methyltransferase</keyword>
<evidence type="ECO:0000313" key="1">
    <source>
        <dbReference type="EMBL" id="PYZ98668.1"/>
    </source>
</evidence>
<accession>A0A2W0HXZ9</accession>
<dbReference type="Proteomes" id="UP000248066">
    <property type="component" value="Unassembled WGS sequence"/>
</dbReference>
<dbReference type="GO" id="GO:0032259">
    <property type="term" value="P:methylation"/>
    <property type="evidence" value="ECO:0007669"/>
    <property type="project" value="UniProtKB-KW"/>
</dbReference>
<proteinExistence type="predicted"/>
<dbReference type="Gene3D" id="1.10.287.1890">
    <property type="match status" value="1"/>
</dbReference>
<dbReference type="AlphaFoldDB" id="A0A2W0HXZ9"/>
<dbReference type="PANTHER" id="PTHR38451:SF1">
    <property type="entry name" value="TRNA (ADENINE(22)-N(1))-METHYLTRANSFERASE"/>
    <property type="match status" value="1"/>
</dbReference>
<evidence type="ECO:0000313" key="2">
    <source>
        <dbReference type="Proteomes" id="UP000248066"/>
    </source>
</evidence>
<dbReference type="InterPro" id="IPR006901">
    <property type="entry name" value="TrmK"/>
</dbReference>
<keyword evidence="2" id="KW-1185">Reference proteome</keyword>
<name>A0A2W0HXZ9_9BACI</name>
<dbReference type="SUPFAM" id="SSF53335">
    <property type="entry name" value="S-adenosyl-L-methionine-dependent methyltransferases"/>
    <property type="match status" value="1"/>
</dbReference>
<dbReference type="PANTHER" id="PTHR38451">
    <property type="entry name" value="TRNA (ADENINE(22)-N(1))-METHYLTRANSFERASE"/>
    <property type="match status" value="1"/>
</dbReference>
<sequence length="237" mass="25777">MKTTDLSERLKQVASFIPKGARLADIGSDHAKLPCYAIEQGLAVTAVAGEVAAGPLAAAEKNIRARGHNGTIRAKLGDGLAVLENENVDTITIAGMGGPLIARILDEGKSLLSGVTKLILQPNVAADHIRVWLYENGWSLAAETIMEEDGHVYEILTAEPGDPDAAYAGRNRDMAMWLGPYLLDEKNNEAFKKKWTKEKEQLTNIKAQLARGEKTPALLEKQKKLDRQLGWLEEALA</sequence>
<dbReference type="Pfam" id="PF04816">
    <property type="entry name" value="TrmK"/>
    <property type="match status" value="1"/>
</dbReference>
<dbReference type="OrthoDB" id="5881184at2"/>
<gene>
    <name evidence="1" type="ORF">CR205_08850</name>
</gene>
<keyword evidence="1" id="KW-0808">Transferase</keyword>
<dbReference type="GO" id="GO:0160105">
    <property type="term" value="F:tRNA (adenine(22)-N1)-methyltransferase activity"/>
    <property type="evidence" value="ECO:0007669"/>
    <property type="project" value="InterPro"/>
</dbReference>
<dbReference type="Gene3D" id="3.40.50.150">
    <property type="entry name" value="Vaccinia Virus protein VP39"/>
    <property type="match status" value="1"/>
</dbReference>
<dbReference type="RefSeq" id="WP_110518732.1">
    <property type="nucleotide sequence ID" value="NZ_PDOF01000001.1"/>
</dbReference>
<dbReference type="EMBL" id="PDOF01000001">
    <property type="protein sequence ID" value="PYZ98668.1"/>
    <property type="molecule type" value="Genomic_DNA"/>
</dbReference>
<organism evidence="1 2">
    <name type="scientific">Alteribacter lacisalsi</name>
    <dbReference type="NCBI Taxonomy" id="2045244"/>
    <lineage>
        <taxon>Bacteria</taxon>
        <taxon>Bacillati</taxon>
        <taxon>Bacillota</taxon>
        <taxon>Bacilli</taxon>
        <taxon>Bacillales</taxon>
        <taxon>Bacillaceae</taxon>
        <taxon>Alteribacter</taxon>
    </lineage>
</organism>
<comment type="caution">
    <text evidence="1">The sequence shown here is derived from an EMBL/GenBank/DDBJ whole genome shotgun (WGS) entry which is preliminary data.</text>
</comment>
<dbReference type="PIRSF" id="PIRSF018637">
    <property type="entry name" value="TrmK"/>
    <property type="match status" value="1"/>
</dbReference>